<keyword evidence="1" id="KW-1133">Transmembrane helix</keyword>
<dbReference type="Proteomes" id="UP000036681">
    <property type="component" value="Unplaced"/>
</dbReference>
<evidence type="ECO:0000313" key="2">
    <source>
        <dbReference type="Proteomes" id="UP000036681"/>
    </source>
</evidence>
<dbReference type="AlphaFoldDB" id="A0A0M3HNT5"/>
<keyword evidence="2" id="KW-1185">Reference proteome</keyword>
<protein>
    <submittedName>
        <fullName evidence="3">Ovule protein</fullName>
    </submittedName>
</protein>
<dbReference type="WBParaSite" id="ALUE_0000342101-mRNA-1">
    <property type="protein sequence ID" value="ALUE_0000342101-mRNA-1"/>
    <property type="gene ID" value="ALUE_0000342101"/>
</dbReference>
<feature type="transmembrane region" description="Helical" evidence="1">
    <location>
        <begin position="21"/>
        <end position="42"/>
    </location>
</feature>
<reference evidence="3" key="1">
    <citation type="submission" date="2017-02" db="UniProtKB">
        <authorList>
            <consortium name="WormBaseParasite"/>
        </authorList>
    </citation>
    <scope>IDENTIFICATION</scope>
</reference>
<evidence type="ECO:0000256" key="1">
    <source>
        <dbReference type="SAM" id="Phobius"/>
    </source>
</evidence>
<keyword evidence="1" id="KW-0472">Membrane</keyword>
<proteinExistence type="predicted"/>
<sequence>MVFIEECQFGIEQIKTLSYQFTLFSAALFECLVSPCAIVIFLNDPLQFSFMASLDPFCADSFNSDDVIRCSGSSILLSDSKYCCERRKDSWRKVQRFLANVRV</sequence>
<accession>A0A0M3HNT5</accession>
<keyword evidence="1" id="KW-0812">Transmembrane</keyword>
<organism evidence="2 3">
    <name type="scientific">Ascaris lumbricoides</name>
    <name type="common">Giant roundworm</name>
    <dbReference type="NCBI Taxonomy" id="6252"/>
    <lineage>
        <taxon>Eukaryota</taxon>
        <taxon>Metazoa</taxon>
        <taxon>Ecdysozoa</taxon>
        <taxon>Nematoda</taxon>
        <taxon>Chromadorea</taxon>
        <taxon>Rhabditida</taxon>
        <taxon>Spirurina</taxon>
        <taxon>Ascaridomorpha</taxon>
        <taxon>Ascaridoidea</taxon>
        <taxon>Ascarididae</taxon>
        <taxon>Ascaris</taxon>
    </lineage>
</organism>
<name>A0A0M3HNT5_ASCLU</name>
<evidence type="ECO:0000313" key="3">
    <source>
        <dbReference type="WBParaSite" id="ALUE_0000342101-mRNA-1"/>
    </source>
</evidence>